<protein>
    <submittedName>
        <fullName evidence="1">Uncharacterized protein</fullName>
    </submittedName>
</protein>
<dbReference type="OrthoDB" id="5153750at2759"/>
<evidence type="ECO:0000313" key="2">
    <source>
        <dbReference type="Proteomes" id="UP000696573"/>
    </source>
</evidence>
<proteinExistence type="predicted"/>
<dbReference type="AlphaFoldDB" id="A0A9N9VMH6"/>
<name>A0A9N9VMH6_9HYPO</name>
<sequence length="226" mass="26221">MDMRDSDYILVQDFNQDWTTDPKFSLDKAPFTDGEIEAKAYDIRPIGKHPSQHYVETKFRGSLESSHMQIKEFRMRDNWICNKRTLKEFVDKVGEYEDAAEFFGFQGQALDNIQLYMVTGIKYAKGLEYWLTWDQCTYSRPEPVGARPIVNRNQDLALWHEALPIHSGSIPEKDVVIAYKIHEITHDAKTGKMRLDIYVDTERVVPKLPKNFKAQNADLIASLEGK</sequence>
<dbReference type="EMBL" id="CABFNQ020000717">
    <property type="protein sequence ID" value="CAH0026029.1"/>
    <property type="molecule type" value="Genomic_DNA"/>
</dbReference>
<accession>A0A9N9VMH6</accession>
<gene>
    <name evidence="1" type="ORF">CRHIZ90672A_00009551</name>
</gene>
<evidence type="ECO:0000313" key="1">
    <source>
        <dbReference type="EMBL" id="CAH0026029.1"/>
    </source>
</evidence>
<reference evidence="1" key="1">
    <citation type="submission" date="2021-10" db="EMBL/GenBank/DDBJ databases">
        <authorList>
            <person name="Piombo E."/>
        </authorList>
    </citation>
    <scope>NUCLEOTIDE SEQUENCE</scope>
</reference>
<dbReference type="Proteomes" id="UP000696573">
    <property type="component" value="Unassembled WGS sequence"/>
</dbReference>
<keyword evidence="2" id="KW-1185">Reference proteome</keyword>
<organism evidence="1 2">
    <name type="scientific">Clonostachys rhizophaga</name>
    <dbReference type="NCBI Taxonomy" id="160324"/>
    <lineage>
        <taxon>Eukaryota</taxon>
        <taxon>Fungi</taxon>
        <taxon>Dikarya</taxon>
        <taxon>Ascomycota</taxon>
        <taxon>Pezizomycotina</taxon>
        <taxon>Sordariomycetes</taxon>
        <taxon>Hypocreomycetidae</taxon>
        <taxon>Hypocreales</taxon>
        <taxon>Bionectriaceae</taxon>
        <taxon>Clonostachys</taxon>
    </lineage>
</organism>
<comment type="caution">
    <text evidence="1">The sequence shown here is derived from an EMBL/GenBank/DDBJ whole genome shotgun (WGS) entry which is preliminary data.</text>
</comment>